<sequence length="64" mass="7602">VTHFFIFSYPLSVTASFLSFRNSEKSFRCLILIFNGWTVMRLIRRFKTKKDRMICTIVPVPDLI</sequence>
<dbReference type="Proteomes" id="UP000284178">
    <property type="component" value="Unassembled WGS sequence"/>
</dbReference>
<dbReference type="EMBL" id="QRUP01000006">
    <property type="protein sequence ID" value="RGR74998.1"/>
    <property type="molecule type" value="Genomic_DNA"/>
</dbReference>
<evidence type="ECO:0000313" key="3">
    <source>
        <dbReference type="Proteomes" id="UP000284178"/>
    </source>
</evidence>
<keyword evidence="3" id="KW-1185">Reference proteome</keyword>
<keyword evidence="1" id="KW-0812">Transmembrane</keyword>
<keyword evidence="1" id="KW-1133">Transmembrane helix</keyword>
<evidence type="ECO:0000256" key="1">
    <source>
        <dbReference type="SAM" id="Phobius"/>
    </source>
</evidence>
<feature type="non-terminal residue" evidence="2">
    <location>
        <position position="1"/>
    </location>
</feature>
<feature type="transmembrane region" description="Helical" evidence="1">
    <location>
        <begin position="25"/>
        <end position="43"/>
    </location>
</feature>
<name>A0A412G3K7_9FIRM</name>
<evidence type="ECO:0000313" key="2">
    <source>
        <dbReference type="EMBL" id="RGR74998.1"/>
    </source>
</evidence>
<reference evidence="2 3" key="1">
    <citation type="submission" date="2018-08" db="EMBL/GenBank/DDBJ databases">
        <title>A genome reference for cultivated species of the human gut microbiota.</title>
        <authorList>
            <person name="Zou Y."/>
            <person name="Xue W."/>
            <person name="Luo G."/>
        </authorList>
    </citation>
    <scope>NUCLEOTIDE SEQUENCE [LARGE SCALE GENOMIC DNA]</scope>
    <source>
        <strain evidence="2 3">AF24-29</strain>
    </source>
</reference>
<keyword evidence="1" id="KW-0472">Membrane</keyword>
<gene>
    <name evidence="2" type="ORF">DWY25_06135</name>
</gene>
<protein>
    <submittedName>
        <fullName evidence="2">Uncharacterized protein</fullName>
    </submittedName>
</protein>
<comment type="caution">
    <text evidence="2">The sequence shown here is derived from an EMBL/GenBank/DDBJ whole genome shotgun (WGS) entry which is preliminary data.</text>
</comment>
<proteinExistence type="predicted"/>
<dbReference type="AlphaFoldDB" id="A0A412G3K7"/>
<organism evidence="2 3">
    <name type="scientific">Holdemania filiformis</name>
    <dbReference type="NCBI Taxonomy" id="61171"/>
    <lineage>
        <taxon>Bacteria</taxon>
        <taxon>Bacillati</taxon>
        <taxon>Bacillota</taxon>
        <taxon>Erysipelotrichia</taxon>
        <taxon>Erysipelotrichales</taxon>
        <taxon>Erysipelotrichaceae</taxon>
        <taxon>Holdemania</taxon>
    </lineage>
</organism>
<accession>A0A412G3K7</accession>